<evidence type="ECO:0000313" key="2">
    <source>
        <dbReference type="EMBL" id="RWR26821.1"/>
    </source>
</evidence>
<dbReference type="RefSeq" id="WP_128233846.1">
    <property type="nucleotide sequence ID" value="NZ_SAUY01000038.1"/>
</dbReference>
<accession>A0A443K229</accession>
<protein>
    <recommendedName>
        <fullName evidence="1">Chromosomal replication initiator DnaA C-terminal domain-containing protein</fullName>
    </recommendedName>
</protein>
<dbReference type="EMBL" id="SAUY01000038">
    <property type="protein sequence ID" value="RWR26821.1"/>
    <property type="molecule type" value="Genomic_DNA"/>
</dbReference>
<dbReference type="GO" id="GO:0005524">
    <property type="term" value="F:ATP binding"/>
    <property type="evidence" value="ECO:0007669"/>
    <property type="project" value="InterPro"/>
</dbReference>
<dbReference type="InterPro" id="IPR010921">
    <property type="entry name" value="Trp_repressor/repl_initiator"/>
</dbReference>
<dbReference type="SMART" id="SM00760">
    <property type="entry name" value="Bac_DnaA_C"/>
    <property type="match status" value="1"/>
</dbReference>
<dbReference type="Gene3D" id="1.10.1750.10">
    <property type="match status" value="1"/>
</dbReference>
<evidence type="ECO:0000313" key="3">
    <source>
        <dbReference type="Proteomes" id="UP000284451"/>
    </source>
</evidence>
<dbReference type="CDD" id="cd06571">
    <property type="entry name" value="Bac_DnaA_C"/>
    <property type="match status" value="1"/>
</dbReference>
<gene>
    <name evidence="2" type="ORF">D2T29_19785</name>
</gene>
<dbReference type="Pfam" id="PF08299">
    <property type="entry name" value="Bac_DnaA_C"/>
    <property type="match status" value="1"/>
</dbReference>
<feature type="domain" description="Chromosomal replication initiator DnaA C-terminal" evidence="1">
    <location>
        <begin position="3"/>
        <end position="72"/>
    </location>
</feature>
<organism evidence="2 3">
    <name type="scientific">Paenirhodobacter populi</name>
    <dbReference type="NCBI Taxonomy" id="2306993"/>
    <lineage>
        <taxon>Bacteria</taxon>
        <taxon>Pseudomonadati</taxon>
        <taxon>Pseudomonadota</taxon>
        <taxon>Alphaproteobacteria</taxon>
        <taxon>Rhodobacterales</taxon>
        <taxon>Rhodobacter group</taxon>
        <taxon>Paenirhodobacter</taxon>
    </lineage>
</organism>
<dbReference type="AlphaFoldDB" id="A0A443K229"/>
<proteinExistence type="predicted"/>
<dbReference type="Proteomes" id="UP000284451">
    <property type="component" value="Unassembled WGS sequence"/>
</dbReference>
<reference evidence="2 3" key="1">
    <citation type="submission" date="2019-01" db="EMBL/GenBank/DDBJ databases">
        <title>Sinorhodobacter populi sp. nov. isolated from the symptomatic bark tissue of Populus euramericana canker.</title>
        <authorList>
            <person name="Xu G."/>
        </authorList>
    </citation>
    <scope>NUCLEOTIDE SEQUENCE [LARGE SCALE GENOMIC DNA]</scope>
    <source>
        <strain evidence="2 3">07D10-4-3</strain>
    </source>
</reference>
<dbReference type="GO" id="GO:0006270">
    <property type="term" value="P:DNA replication initiation"/>
    <property type="evidence" value="ECO:0007669"/>
    <property type="project" value="InterPro"/>
</dbReference>
<evidence type="ECO:0000259" key="1">
    <source>
        <dbReference type="SMART" id="SM00760"/>
    </source>
</evidence>
<dbReference type="InterPro" id="IPR013159">
    <property type="entry name" value="DnaA_C"/>
</dbReference>
<dbReference type="GO" id="GO:0006275">
    <property type="term" value="P:regulation of DNA replication"/>
    <property type="evidence" value="ECO:0007669"/>
    <property type="project" value="InterPro"/>
</dbReference>
<comment type="caution">
    <text evidence="2">The sequence shown here is derived from an EMBL/GenBank/DDBJ whole genome shotgun (WGS) entry which is preliminary data.</text>
</comment>
<reference evidence="2 3" key="2">
    <citation type="submission" date="2019-01" db="EMBL/GenBank/DDBJ databases">
        <authorList>
            <person name="Li Y."/>
        </authorList>
    </citation>
    <scope>NUCLEOTIDE SEQUENCE [LARGE SCALE GENOMIC DNA]</scope>
    <source>
        <strain evidence="2 3">07D10-4-3</strain>
    </source>
</reference>
<dbReference type="SUPFAM" id="SSF48295">
    <property type="entry name" value="TrpR-like"/>
    <property type="match status" value="1"/>
</dbReference>
<sequence length="161" mass="17417">MMDPSRVIEAVCAFHEIAYVDLTGPGKTPQICWPRHELIRLLNTKTTCSIMAIGRLVGGRDSSTVRASLNQVQRRVTEDLAYAEHFWRLERFVASYEIRPSAVTALTRARRLIGKGANDAPADAEACGIALLTAATILGSPELSDAEARRAALLALGQTAA</sequence>
<dbReference type="GO" id="GO:0043565">
    <property type="term" value="F:sequence-specific DNA binding"/>
    <property type="evidence" value="ECO:0007669"/>
    <property type="project" value="InterPro"/>
</dbReference>
<name>A0A443K229_9RHOB</name>